<dbReference type="InterPro" id="IPR004864">
    <property type="entry name" value="LEA_2"/>
</dbReference>
<evidence type="ECO:0000256" key="3">
    <source>
        <dbReference type="ARBA" id="ARBA00022989"/>
    </source>
</evidence>
<comment type="caution">
    <text evidence="7">The sequence shown here is derived from an EMBL/GenBank/DDBJ whole genome shotgun (WGS) entry which is preliminary data.</text>
</comment>
<proteinExistence type="predicted"/>
<keyword evidence="8" id="KW-1185">Reference proteome</keyword>
<gene>
    <name evidence="7" type="ORF">Cgig2_013791</name>
</gene>
<evidence type="ECO:0000313" key="7">
    <source>
        <dbReference type="EMBL" id="KAJ8429719.1"/>
    </source>
</evidence>
<evidence type="ECO:0000259" key="6">
    <source>
        <dbReference type="Pfam" id="PF03168"/>
    </source>
</evidence>
<evidence type="ECO:0000313" key="8">
    <source>
        <dbReference type="Proteomes" id="UP001153076"/>
    </source>
</evidence>
<dbReference type="PANTHER" id="PTHR31234">
    <property type="entry name" value="LATE EMBRYOGENESIS ABUNDANT (LEA) HYDROXYPROLINE-RICH GLYCOPROTEIN FAMILY"/>
    <property type="match status" value="1"/>
</dbReference>
<sequence>MANPPPPSGTKSSSPARLIAIFCLALIVLVGLVVLITWLVIKPKKIQFSIDEGWIRDYNLTNGKLNSTFNFVVRAYNANNKASIYYDSMKVTVSYRGQTVSSDTIEPFFQPHKNVTRFLLQNAARNVPLPGVVVHDLKVERTGGEVDLDIRLQGKIRERL</sequence>
<evidence type="ECO:0000256" key="2">
    <source>
        <dbReference type="ARBA" id="ARBA00022692"/>
    </source>
</evidence>
<reference evidence="7" key="1">
    <citation type="submission" date="2022-04" db="EMBL/GenBank/DDBJ databases">
        <title>Carnegiea gigantea Genome sequencing and assembly v2.</title>
        <authorList>
            <person name="Copetti D."/>
            <person name="Sanderson M.J."/>
            <person name="Burquez A."/>
            <person name="Wojciechowski M.F."/>
        </authorList>
    </citation>
    <scope>NUCLEOTIDE SEQUENCE</scope>
    <source>
        <strain evidence="7">SGP5-SGP5p</strain>
        <tissue evidence="7">Aerial part</tissue>
    </source>
</reference>
<protein>
    <recommendedName>
        <fullName evidence="6">Late embryogenesis abundant protein LEA-2 subgroup domain-containing protein</fullName>
    </recommendedName>
</protein>
<keyword evidence="3 5" id="KW-1133">Transmembrane helix</keyword>
<evidence type="ECO:0000256" key="4">
    <source>
        <dbReference type="ARBA" id="ARBA00023136"/>
    </source>
</evidence>
<dbReference type="InterPro" id="IPR044839">
    <property type="entry name" value="NDR1-like"/>
</dbReference>
<comment type="subcellular location">
    <subcellularLocation>
        <location evidence="1">Membrane</location>
        <topology evidence="1">Single-pass membrane protein</topology>
    </subcellularLocation>
</comment>
<feature type="transmembrane region" description="Helical" evidence="5">
    <location>
        <begin position="18"/>
        <end position="41"/>
    </location>
</feature>
<keyword evidence="2 5" id="KW-0812">Transmembrane</keyword>
<evidence type="ECO:0000256" key="5">
    <source>
        <dbReference type="SAM" id="Phobius"/>
    </source>
</evidence>
<dbReference type="OrthoDB" id="669838at2759"/>
<dbReference type="AlphaFoldDB" id="A0A9Q1Q5S0"/>
<evidence type="ECO:0000256" key="1">
    <source>
        <dbReference type="ARBA" id="ARBA00004167"/>
    </source>
</evidence>
<feature type="domain" description="Late embryogenesis abundant protein LEA-2 subgroup" evidence="6">
    <location>
        <begin position="73"/>
        <end position="156"/>
    </location>
</feature>
<dbReference type="GO" id="GO:0098542">
    <property type="term" value="P:defense response to other organism"/>
    <property type="evidence" value="ECO:0007669"/>
    <property type="project" value="InterPro"/>
</dbReference>
<dbReference type="Pfam" id="PF03168">
    <property type="entry name" value="LEA_2"/>
    <property type="match status" value="1"/>
</dbReference>
<dbReference type="EMBL" id="JAKOGI010000866">
    <property type="protein sequence ID" value="KAJ8429719.1"/>
    <property type="molecule type" value="Genomic_DNA"/>
</dbReference>
<dbReference type="PANTHER" id="PTHR31234:SF39">
    <property type="entry name" value="HARPIN-INDUCED PROTEIN 1 CONTAINING PROTEIN, EXPRESSED"/>
    <property type="match status" value="1"/>
</dbReference>
<organism evidence="7 8">
    <name type="scientific">Carnegiea gigantea</name>
    <dbReference type="NCBI Taxonomy" id="171969"/>
    <lineage>
        <taxon>Eukaryota</taxon>
        <taxon>Viridiplantae</taxon>
        <taxon>Streptophyta</taxon>
        <taxon>Embryophyta</taxon>
        <taxon>Tracheophyta</taxon>
        <taxon>Spermatophyta</taxon>
        <taxon>Magnoliopsida</taxon>
        <taxon>eudicotyledons</taxon>
        <taxon>Gunneridae</taxon>
        <taxon>Pentapetalae</taxon>
        <taxon>Caryophyllales</taxon>
        <taxon>Cactineae</taxon>
        <taxon>Cactaceae</taxon>
        <taxon>Cactoideae</taxon>
        <taxon>Echinocereeae</taxon>
        <taxon>Carnegiea</taxon>
    </lineage>
</organism>
<dbReference type="GO" id="GO:0005886">
    <property type="term" value="C:plasma membrane"/>
    <property type="evidence" value="ECO:0007669"/>
    <property type="project" value="TreeGrafter"/>
</dbReference>
<accession>A0A9Q1Q5S0</accession>
<keyword evidence="4 5" id="KW-0472">Membrane</keyword>
<dbReference type="Proteomes" id="UP001153076">
    <property type="component" value="Unassembled WGS sequence"/>
</dbReference>
<name>A0A9Q1Q5S0_9CARY</name>